<dbReference type="RefSeq" id="WP_258330395.1">
    <property type="nucleotide sequence ID" value="NZ_JAPTGG010000002.1"/>
</dbReference>
<dbReference type="GO" id="GO:0006412">
    <property type="term" value="P:translation"/>
    <property type="evidence" value="ECO:0007669"/>
    <property type="project" value="TreeGrafter"/>
</dbReference>
<keyword evidence="4 8" id="KW-0547">Nucleotide-binding</keyword>
<evidence type="ECO:0000256" key="1">
    <source>
        <dbReference type="ARBA" id="ARBA00004496"/>
    </source>
</evidence>
<dbReference type="Gene3D" id="1.10.1580.10">
    <property type="match status" value="1"/>
</dbReference>
<comment type="similarity">
    <text evidence="8">Belongs to the TRAFAC class YlqF/YawG GTPase family. MTG1 subfamily.</text>
</comment>
<comment type="caution">
    <text evidence="11">The sequence shown here is derived from an EMBL/GenBank/DDBJ whole genome shotgun (WGS) entry which is preliminary data.</text>
</comment>
<dbReference type="GO" id="GO:0005525">
    <property type="term" value="F:GTP binding"/>
    <property type="evidence" value="ECO:0007669"/>
    <property type="project" value="UniProtKB-KW"/>
</dbReference>
<dbReference type="InterPro" id="IPR030378">
    <property type="entry name" value="G_CP_dom"/>
</dbReference>
<keyword evidence="7 8" id="KW-0342">GTP-binding</keyword>
<evidence type="ECO:0000256" key="3">
    <source>
        <dbReference type="ARBA" id="ARBA00022490"/>
    </source>
</evidence>
<dbReference type="PANTHER" id="PTHR45782">
    <property type="entry name" value="MITOCHONDRIAL RIBOSOME-ASSOCIATED GTPASE 1"/>
    <property type="match status" value="1"/>
</dbReference>
<organism evidence="11 12">
    <name type="scientific">Dasania phycosphaerae</name>
    <dbReference type="NCBI Taxonomy" id="2950436"/>
    <lineage>
        <taxon>Bacteria</taxon>
        <taxon>Pseudomonadati</taxon>
        <taxon>Pseudomonadota</taxon>
        <taxon>Gammaproteobacteria</taxon>
        <taxon>Cellvibrionales</taxon>
        <taxon>Spongiibacteraceae</taxon>
        <taxon>Dasania</taxon>
    </lineage>
</organism>
<evidence type="ECO:0000259" key="10">
    <source>
        <dbReference type="PROSITE" id="PS51721"/>
    </source>
</evidence>
<dbReference type="InterPro" id="IPR016478">
    <property type="entry name" value="GTPase_MTG1"/>
</dbReference>
<dbReference type="NCBIfam" id="TIGR03596">
    <property type="entry name" value="GTPase_YlqF"/>
    <property type="match status" value="1"/>
</dbReference>
<dbReference type="Gene3D" id="3.40.50.300">
    <property type="entry name" value="P-loop containing nucleotide triphosphate hydrolases"/>
    <property type="match status" value="1"/>
</dbReference>
<evidence type="ECO:0000256" key="6">
    <source>
        <dbReference type="ARBA" id="ARBA00022884"/>
    </source>
</evidence>
<name>A0A9J6RIQ7_9GAMM</name>
<keyword evidence="6" id="KW-0694">RNA-binding</keyword>
<feature type="domain" description="CP-type G" evidence="10">
    <location>
        <begin position="14"/>
        <end position="172"/>
    </location>
</feature>
<keyword evidence="12" id="KW-1185">Reference proteome</keyword>
<keyword evidence="3 8" id="KW-0963">Cytoplasm</keyword>
<dbReference type="FunFam" id="3.40.50.300:FF:000590">
    <property type="entry name" value="Ribosome biogenesis GTPase A"/>
    <property type="match status" value="1"/>
</dbReference>
<keyword evidence="5" id="KW-0378">Hydrolase</keyword>
<protein>
    <recommendedName>
        <fullName evidence="2 8">Ribosome biogenesis GTPase A</fullName>
    </recommendedName>
</protein>
<dbReference type="Proteomes" id="UP001069090">
    <property type="component" value="Unassembled WGS sequence"/>
</dbReference>
<evidence type="ECO:0000256" key="8">
    <source>
        <dbReference type="PIRNR" id="PIRNR006230"/>
    </source>
</evidence>
<evidence type="ECO:0000256" key="2">
    <source>
        <dbReference type="ARBA" id="ARBA00014898"/>
    </source>
</evidence>
<dbReference type="EMBL" id="JAPTGG010000002">
    <property type="protein sequence ID" value="MCZ0864241.1"/>
    <property type="molecule type" value="Genomic_DNA"/>
</dbReference>
<proteinExistence type="inferred from homology"/>
<dbReference type="PANTHER" id="PTHR45782:SF4">
    <property type="entry name" value="MITOCHONDRIAL RIBOSOME-ASSOCIATED GTPASE 1"/>
    <property type="match status" value="1"/>
</dbReference>
<evidence type="ECO:0000256" key="4">
    <source>
        <dbReference type="ARBA" id="ARBA00022741"/>
    </source>
</evidence>
<dbReference type="GO" id="GO:0003924">
    <property type="term" value="F:GTPase activity"/>
    <property type="evidence" value="ECO:0007669"/>
    <property type="project" value="TreeGrafter"/>
</dbReference>
<dbReference type="PIRSF" id="PIRSF006230">
    <property type="entry name" value="MG442"/>
    <property type="match status" value="1"/>
</dbReference>
<dbReference type="InterPro" id="IPR027417">
    <property type="entry name" value="P-loop_NTPase"/>
</dbReference>
<feature type="binding site" evidence="9">
    <location>
        <begin position="124"/>
        <end position="129"/>
    </location>
    <ligand>
        <name>GTP</name>
        <dbReference type="ChEBI" id="CHEBI:37565"/>
    </ligand>
</feature>
<gene>
    <name evidence="11" type="primary">ylqF</name>
    <name evidence="11" type="ORF">O0V09_03455</name>
</gene>
<dbReference type="InterPro" id="IPR019991">
    <property type="entry name" value="GTP-bd_ribosome_bgen"/>
</dbReference>
<dbReference type="Pfam" id="PF01926">
    <property type="entry name" value="MMR_HSR1"/>
    <property type="match status" value="1"/>
</dbReference>
<dbReference type="SUPFAM" id="SSF52540">
    <property type="entry name" value="P-loop containing nucleoside triphosphate hydrolases"/>
    <property type="match status" value="1"/>
</dbReference>
<dbReference type="PROSITE" id="PS51721">
    <property type="entry name" value="G_CP"/>
    <property type="match status" value="1"/>
</dbReference>
<dbReference type="CDD" id="cd01856">
    <property type="entry name" value="YlqF"/>
    <property type="match status" value="1"/>
</dbReference>
<evidence type="ECO:0000256" key="7">
    <source>
        <dbReference type="ARBA" id="ARBA00023134"/>
    </source>
</evidence>
<dbReference type="GO" id="GO:0005737">
    <property type="term" value="C:cytoplasm"/>
    <property type="evidence" value="ECO:0007669"/>
    <property type="project" value="UniProtKB-SubCell"/>
</dbReference>
<evidence type="ECO:0000313" key="12">
    <source>
        <dbReference type="Proteomes" id="UP001069090"/>
    </source>
</evidence>
<comment type="function">
    <text evidence="8">Required for a late step of 50S ribosomal subunit assembly. Has GTPase activity.</text>
</comment>
<evidence type="ECO:0000256" key="5">
    <source>
        <dbReference type="ARBA" id="ARBA00022801"/>
    </source>
</evidence>
<dbReference type="PRINTS" id="PR00326">
    <property type="entry name" value="GTP1OBG"/>
</dbReference>
<evidence type="ECO:0000313" key="11">
    <source>
        <dbReference type="EMBL" id="MCZ0864241.1"/>
    </source>
</evidence>
<dbReference type="AlphaFoldDB" id="A0A9J6RIQ7"/>
<dbReference type="InterPro" id="IPR023179">
    <property type="entry name" value="GTP-bd_ortho_bundle_sf"/>
</dbReference>
<dbReference type="FunFam" id="1.10.1580.10:FF:000003">
    <property type="entry name" value="Ribosome biogenesis GTPase A"/>
    <property type="match status" value="1"/>
</dbReference>
<evidence type="ECO:0000256" key="9">
    <source>
        <dbReference type="PIRSR" id="PIRSR006230-1"/>
    </source>
</evidence>
<feature type="binding site" evidence="9">
    <location>
        <position position="168"/>
    </location>
    <ligand>
        <name>GTP</name>
        <dbReference type="ChEBI" id="CHEBI:37565"/>
    </ligand>
</feature>
<comment type="subcellular location">
    <subcellularLocation>
        <location evidence="1 8">Cytoplasm</location>
    </subcellularLocation>
</comment>
<sequence length="310" mass="34889">MSIHWYPGHMHKASKEMAEVLPQVDIIIELLDARIPYSSSNPTIESLRKDKPSIKLLSKSDLADPEITQQWQNYYEAQEQTKTLAISTEQLDRNQQIINLCRKLAPHKEHKAKDILAMITGIPNVGKSTLINSLAGRAVAKTGNEPAITKGQQRINLRNGIMLLDTPGILWPKVDNENSSYRLATTGAIKDTAMSYDDVAFFAADYLIKHYPDRLLERYKLKQVPSSELDFLEQLGAQRGCLRAGGQVDLERVSTIFLNELRAGTLGGISLETPTMVEQEKLQVQAMLAAKAAKKKQRLEESKNKRKRKR</sequence>
<dbReference type="GO" id="GO:0003723">
    <property type="term" value="F:RNA binding"/>
    <property type="evidence" value="ECO:0007669"/>
    <property type="project" value="UniProtKB-KW"/>
</dbReference>
<dbReference type="InterPro" id="IPR006073">
    <property type="entry name" value="GTP-bd"/>
</dbReference>
<reference evidence="11 12" key="1">
    <citation type="submission" date="2022-12" db="EMBL/GenBank/DDBJ databases">
        <title>Dasania phycosphaerae sp. nov., isolated from particulate material of the south coast of Korea.</title>
        <authorList>
            <person name="Jiang Y."/>
        </authorList>
    </citation>
    <scope>NUCLEOTIDE SEQUENCE [LARGE SCALE GENOMIC DNA]</scope>
    <source>
        <strain evidence="11 12">GY-19</strain>
    </source>
</reference>
<accession>A0A9J6RIQ7</accession>